<dbReference type="InterPro" id="IPR001078">
    <property type="entry name" value="2-oxoacid_DH_actylTfrase"/>
</dbReference>
<dbReference type="NCBIfam" id="NF008814">
    <property type="entry name" value="PRK11854.1"/>
    <property type="match status" value="1"/>
</dbReference>
<dbReference type="InterPro" id="IPR023213">
    <property type="entry name" value="CAT-like_dom_sf"/>
</dbReference>
<feature type="domain" description="Lipoyl-binding" evidence="10">
    <location>
        <begin position="178"/>
        <end position="251"/>
    </location>
</feature>
<comment type="function">
    <text evidence="7">The pyruvate dehydrogenase complex catalyzes the overall conversion of pyruvate to acetyl-CoA and CO(2). It contains multiple copies of three enzymatic components: pyruvate dehydrogenase (E1), dihydrolipoamide acetyltransferase (E2) and lipoamide dehydrogenase (E3).</text>
</comment>
<keyword evidence="6 9" id="KW-0012">Acyltransferase</keyword>
<dbReference type="KEGG" id="cmik:PMARG_ME00331"/>
<dbReference type="InterPro" id="IPR036625">
    <property type="entry name" value="E3-bd_dom_sf"/>
</dbReference>
<dbReference type="CDD" id="cd06849">
    <property type="entry name" value="lipoyl_domain"/>
    <property type="match status" value="3"/>
</dbReference>
<organism evidence="12 13">
    <name type="scientific">Candidatus Mikella endobia</name>
    <dbReference type="NCBI Taxonomy" id="1778264"/>
    <lineage>
        <taxon>Bacteria</taxon>
        <taxon>Pseudomonadati</taxon>
        <taxon>Pseudomonadota</taxon>
        <taxon>Gammaproteobacteria</taxon>
        <taxon>Enterobacterales</taxon>
        <taxon>Enterobacteriaceae</taxon>
        <taxon>Candidatus Mikella</taxon>
    </lineage>
</organism>
<dbReference type="GO" id="GO:0031405">
    <property type="term" value="F:lipoic acid binding"/>
    <property type="evidence" value="ECO:0007669"/>
    <property type="project" value="TreeGrafter"/>
</dbReference>
<dbReference type="InterPro" id="IPR006256">
    <property type="entry name" value="AcTrfase_Pyrv_DH_cplx"/>
</dbReference>
<dbReference type="GO" id="GO:0045254">
    <property type="term" value="C:pyruvate dehydrogenase complex"/>
    <property type="evidence" value="ECO:0007669"/>
    <property type="project" value="UniProtKB-UniRule"/>
</dbReference>
<reference evidence="13" key="1">
    <citation type="submission" date="2016-01" db="EMBL/GenBank/DDBJ databases">
        <authorList>
            <person name="Husnik F."/>
        </authorList>
    </citation>
    <scope>NUCLEOTIDE SEQUENCE [LARGE SCALE GENOMIC DNA]</scope>
</reference>
<dbReference type="InterPro" id="IPR003016">
    <property type="entry name" value="2-oxoA_DH_lipoyl-BS"/>
</dbReference>
<dbReference type="Proteomes" id="UP000095697">
    <property type="component" value="Chromosome I"/>
</dbReference>
<dbReference type="EC" id="2.3.1.12" evidence="9"/>
<dbReference type="PANTHER" id="PTHR43178:SF2">
    <property type="entry name" value="DIHYDROLIPOYLLYSINE-RESIDUE ACETYLTRANSFERASE COMPONENT OF PYRUVATE DEHYDROGENASE COMPLEX"/>
    <property type="match status" value="1"/>
</dbReference>
<dbReference type="SUPFAM" id="SSF52777">
    <property type="entry name" value="CoA-dependent acyltransferases"/>
    <property type="match status" value="1"/>
</dbReference>
<keyword evidence="4" id="KW-0677">Repeat</keyword>
<gene>
    <name evidence="12" type="primary">aceF</name>
    <name evidence="12" type="ORF">PMARG_ME00331</name>
</gene>
<sequence length="604" mass="66992">MAINIKLPDIGEYQVEVTKVLVSVGDKITEEQSIIIVKGILPSIEIHSPHSGLVKDIKVAVGDKITTGNLIMIVDENDIHTAAQLKEVKVPDIGIDEVEVTDVLVTVGDKITKEQSILTVEGDKVSMEVPAPFDGTVKDIKVNVGNKVKTGSIIMMFEVKECSDNAVSTNIMKDLKINNNVHMPDIGNDELEVTEVMVKVGDKITKEQSILTVEGDKVSIEVPAPFDGTVKEIKVNVGNKVKTGSIIMVFDIESTAPTDKKFSTEVVLDKKNKVTKKNLDISEISRYERKNELINKKDYVHATPVIRRIAREFDINLAHVKGTGHKGRILREDIKEYIKNTVNKAETTHVISNCHSLPELLPWPKLDFSKFGETIEVELTRIQKISSANLHRNWMIIPHVTQFDEADITEIEEFRKNHNAEAEKKKLEIKITLLGFIIKAVSKALETFPRFNSSLSDKNNKLILKKYINIGVAVDTPNGLVVPVFRNVNKKGILEISRELAEISKKSRSGKLISSDIQGGSFTISSLGNIGGTAFTPIVNAPEVAILGVSKSTMKPVWNGKKFTPRLKLPLSLSYDHRVIDGADGARFISFINNIISDIRYLLM</sequence>
<dbReference type="PROSITE" id="PS00189">
    <property type="entry name" value="LIPOYL"/>
    <property type="match status" value="2"/>
</dbReference>
<dbReference type="AlphaFoldDB" id="A0A143WR64"/>
<dbReference type="RefSeq" id="WP_067569637.1">
    <property type="nucleotide sequence ID" value="NZ_LN999831.1"/>
</dbReference>
<dbReference type="FunFam" id="2.40.50.100:FF:000009">
    <property type="entry name" value="Acetyltransferase component of pyruvate dehydrogenase complex"/>
    <property type="match status" value="2"/>
</dbReference>
<dbReference type="PATRIC" id="fig|1778264.3.peg.292"/>
<dbReference type="InterPro" id="IPR000089">
    <property type="entry name" value="Biotin_lipoyl"/>
</dbReference>
<dbReference type="PANTHER" id="PTHR43178">
    <property type="entry name" value="DIHYDROLIPOAMIDE ACETYLTRANSFERASE COMPONENT OF PYRUVATE DEHYDROGENASE COMPLEX"/>
    <property type="match status" value="1"/>
</dbReference>
<evidence type="ECO:0000256" key="5">
    <source>
        <dbReference type="ARBA" id="ARBA00022823"/>
    </source>
</evidence>
<dbReference type="FunFam" id="3.30.559.10:FF:000004">
    <property type="entry name" value="Acetyltransferase component of pyruvate dehydrogenase complex"/>
    <property type="match status" value="1"/>
</dbReference>
<dbReference type="Pfam" id="PF00364">
    <property type="entry name" value="Biotin_lipoyl"/>
    <property type="match status" value="3"/>
</dbReference>
<dbReference type="Gene3D" id="4.10.320.10">
    <property type="entry name" value="E3-binding domain"/>
    <property type="match status" value="1"/>
</dbReference>
<comment type="cofactor">
    <cofactor evidence="9">
        <name>(R)-lipoate</name>
        <dbReference type="ChEBI" id="CHEBI:83088"/>
    </cofactor>
    <text evidence="9">Binds 3 lipoyl cofactors covalently.</text>
</comment>
<dbReference type="STRING" id="1778264.PMARG_ME00331"/>
<evidence type="ECO:0000256" key="7">
    <source>
        <dbReference type="ARBA" id="ARBA00025211"/>
    </source>
</evidence>
<dbReference type="SUPFAM" id="SSF51230">
    <property type="entry name" value="Single hybrid motif"/>
    <property type="match status" value="3"/>
</dbReference>
<dbReference type="Gene3D" id="3.30.559.10">
    <property type="entry name" value="Chloramphenicol acetyltransferase-like domain"/>
    <property type="match status" value="1"/>
</dbReference>
<evidence type="ECO:0000256" key="9">
    <source>
        <dbReference type="RuleBase" id="RU361137"/>
    </source>
</evidence>
<dbReference type="InterPro" id="IPR004167">
    <property type="entry name" value="PSBD"/>
</dbReference>
<evidence type="ECO:0000256" key="3">
    <source>
        <dbReference type="ARBA" id="ARBA00022679"/>
    </source>
</evidence>
<dbReference type="SUPFAM" id="SSF47005">
    <property type="entry name" value="Peripheral subunit-binding domain of 2-oxo acid dehydrogenase complex"/>
    <property type="match status" value="1"/>
</dbReference>
<feature type="domain" description="Lipoyl-binding" evidence="10">
    <location>
        <begin position="2"/>
        <end position="75"/>
    </location>
</feature>
<keyword evidence="3 9" id="KW-0808">Transferase</keyword>
<evidence type="ECO:0000259" key="10">
    <source>
        <dbReference type="PROSITE" id="PS50968"/>
    </source>
</evidence>
<evidence type="ECO:0000259" key="11">
    <source>
        <dbReference type="PROSITE" id="PS51826"/>
    </source>
</evidence>
<evidence type="ECO:0000256" key="1">
    <source>
        <dbReference type="ARBA" id="ARBA00007317"/>
    </source>
</evidence>
<evidence type="ECO:0000256" key="6">
    <source>
        <dbReference type="ARBA" id="ARBA00023315"/>
    </source>
</evidence>
<feature type="domain" description="Lipoyl-binding" evidence="10">
    <location>
        <begin position="85"/>
        <end position="158"/>
    </location>
</feature>
<dbReference type="Gene3D" id="2.40.50.100">
    <property type="match status" value="3"/>
</dbReference>
<dbReference type="GO" id="GO:0005737">
    <property type="term" value="C:cytoplasm"/>
    <property type="evidence" value="ECO:0007669"/>
    <property type="project" value="TreeGrafter"/>
</dbReference>
<dbReference type="PROSITE" id="PS50968">
    <property type="entry name" value="BIOTINYL_LIPOYL"/>
    <property type="match status" value="3"/>
</dbReference>
<keyword evidence="13" id="KW-1185">Reference proteome</keyword>
<comment type="catalytic activity">
    <reaction evidence="8 9">
        <text>N(6)-[(R)-dihydrolipoyl]-L-lysyl-[protein] + acetyl-CoA = N(6)-[(R)-S(8)-acetyldihydrolipoyl]-L-lysyl-[protein] + CoA</text>
        <dbReference type="Rhea" id="RHEA:17017"/>
        <dbReference type="Rhea" id="RHEA-COMP:10475"/>
        <dbReference type="Rhea" id="RHEA-COMP:10478"/>
        <dbReference type="ChEBI" id="CHEBI:57287"/>
        <dbReference type="ChEBI" id="CHEBI:57288"/>
        <dbReference type="ChEBI" id="CHEBI:83100"/>
        <dbReference type="ChEBI" id="CHEBI:83111"/>
        <dbReference type="EC" id="2.3.1.12"/>
    </reaction>
</comment>
<accession>A0A143WR64</accession>
<feature type="domain" description="Peripheral subunit-binding (PSBD)" evidence="11">
    <location>
        <begin position="301"/>
        <end position="338"/>
    </location>
</feature>
<dbReference type="GO" id="GO:0004742">
    <property type="term" value="F:dihydrolipoyllysine-residue acetyltransferase activity"/>
    <property type="evidence" value="ECO:0007669"/>
    <property type="project" value="UniProtKB-UniRule"/>
</dbReference>
<dbReference type="NCBIfam" id="TIGR01348">
    <property type="entry name" value="PDHac_trf_long"/>
    <property type="match status" value="1"/>
</dbReference>
<evidence type="ECO:0000313" key="13">
    <source>
        <dbReference type="Proteomes" id="UP000095697"/>
    </source>
</evidence>
<comment type="subunit">
    <text evidence="2 9">Forms a 24-polypeptide structural core with octahedral symmetry.</text>
</comment>
<dbReference type="PROSITE" id="PS51826">
    <property type="entry name" value="PSBD"/>
    <property type="match status" value="1"/>
</dbReference>
<evidence type="ECO:0000256" key="8">
    <source>
        <dbReference type="ARBA" id="ARBA00048370"/>
    </source>
</evidence>
<dbReference type="OrthoDB" id="9805770at2"/>
<dbReference type="Pfam" id="PF00198">
    <property type="entry name" value="2-oxoacid_dh"/>
    <property type="match status" value="1"/>
</dbReference>
<dbReference type="Pfam" id="PF02817">
    <property type="entry name" value="E3_binding"/>
    <property type="match status" value="1"/>
</dbReference>
<dbReference type="InterPro" id="IPR011053">
    <property type="entry name" value="Single_hybrid_motif"/>
</dbReference>
<dbReference type="GO" id="GO:0006086">
    <property type="term" value="P:pyruvate decarboxylation to acetyl-CoA"/>
    <property type="evidence" value="ECO:0007669"/>
    <property type="project" value="UniProtKB-UniRule"/>
</dbReference>
<protein>
    <recommendedName>
        <fullName evidence="9">Acetyltransferase component of pyruvate dehydrogenase complex</fullName>
        <ecNumber evidence="9">2.3.1.12</ecNumber>
    </recommendedName>
</protein>
<comment type="similarity">
    <text evidence="1 9">Belongs to the 2-oxoacid dehydrogenase family.</text>
</comment>
<proteinExistence type="inferred from homology"/>
<evidence type="ECO:0000256" key="2">
    <source>
        <dbReference type="ARBA" id="ARBA00011484"/>
    </source>
</evidence>
<dbReference type="InterPro" id="IPR050743">
    <property type="entry name" value="2-oxoacid_DH_E2_comp"/>
</dbReference>
<name>A0A143WR64_9ENTR</name>
<evidence type="ECO:0000313" key="12">
    <source>
        <dbReference type="EMBL" id="CUX96101.1"/>
    </source>
</evidence>
<keyword evidence="12" id="KW-0670">Pyruvate</keyword>
<dbReference type="EMBL" id="LN999831">
    <property type="protein sequence ID" value="CUX96101.1"/>
    <property type="molecule type" value="Genomic_DNA"/>
</dbReference>
<evidence type="ECO:0000256" key="4">
    <source>
        <dbReference type="ARBA" id="ARBA00022737"/>
    </source>
</evidence>
<keyword evidence="5 9" id="KW-0450">Lipoyl</keyword>